<evidence type="ECO:0000313" key="4">
    <source>
        <dbReference type="Proteomes" id="UP000005845"/>
    </source>
</evidence>
<dbReference type="RefSeq" id="WP_005206400.1">
    <property type="nucleotide sequence ID" value="NZ_BAFC01000070.1"/>
</dbReference>
<dbReference type="PROSITE" id="PS50172">
    <property type="entry name" value="BRCT"/>
    <property type="match status" value="1"/>
</dbReference>
<dbReference type="InterPro" id="IPR003325">
    <property type="entry name" value="TerD"/>
</dbReference>
<comment type="similarity">
    <text evidence="1">Belongs to the CAPAB/TerDEXZ family.</text>
</comment>
<name>H5U1B9_9ACTN</name>
<dbReference type="Pfam" id="PF02342">
    <property type="entry name" value="TerD"/>
    <property type="match status" value="1"/>
</dbReference>
<dbReference type="InterPro" id="IPR051324">
    <property type="entry name" value="Stress/Tellurium_Resist"/>
</dbReference>
<dbReference type="SUPFAM" id="SSF52113">
    <property type="entry name" value="BRCT domain"/>
    <property type="match status" value="1"/>
</dbReference>
<sequence>MPCPWRTPGRYDPTIGLVQGTKVVITGPTAIPRPDLARRLSDAGLDVMNSASGKTGLVIANPGLLDSRKLRRARESGIPILDEATVLELAGRIVAGVPKTAPESVDIVTVIGAPTPTTAKQSARSLPSGPWAGRRVLVMGGSHLEATLMRSRITQLGAAPAINLTAGVTDVLLLNGGEGDPRMAKVRERSLTLLGIHHVDAALGVEPDAVASNEPTRSSPAQRERTPVMMTPGAVIDLPAGLAQFTVNVSWSSARLAAPEVDVVAFELGSDGNVLSDDEFVFFNRPASPDGVMVLSIDGDREQGISVDLRAVADDASRITVGATIEGQTFGELGALAVDVTTPDFGIASAVLDAATTERSMIIAEIYRRRGVWRLRMVGQGFDDDLAGFATRHGVEVDD</sequence>
<keyword evidence="4" id="KW-1185">Reference proteome</keyword>
<feature type="domain" description="BRCT" evidence="2">
    <location>
        <begin position="13"/>
        <end position="88"/>
    </location>
</feature>
<comment type="caution">
    <text evidence="3">The sequence shown here is derived from an EMBL/GenBank/DDBJ whole genome shotgun (WGS) entry which is preliminary data.</text>
</comment>
<evidence type="ECO:0000259" key="2">
    <source>
        <dbReference type="PROSITE" id="PS50172"/>
    </source>
</evidence>
<dbReference type="Proteomes" id="UP000005845">
    <property type="component" value="Unassembled WGS sequence"/>
</dbReference>
<organism evidence="3 4">
    <name type="scientific">Gordonia sputi NBRC 100414</name>
    <dbReference type="NCBI Taxonomy" id="1089453"/>
    <lineage>
        <taxon>Bacteria</taxon>
        <taxon>Bacillati</taxon>
        <taxon>Actinomycetota</taxon>
        <taxon>Actinomycetes</taxon>
        <taxon>Mycobacteriales</taxon>
        <taxon>Gordoniaceae</taxon>
        <taxon>Gordonia</taxon>
    </lineage>
</organism>
<accession>H5U1B9</accession>
<keyword evidence="3" id="KW-0378">Hydrolase</keyword>
<keyword evidence="3" id="KW-0540">Nuclease</keyword>
<dbReference type="PANTHER" id="PTHR32097">
    <property type="entry name" value="CAMP-BINDING PROTEIN 1-RELATED"/>
    <property type="match status" value="1"/>
</dbReference>
<dbReference type="InterPro" id="IPR036420">
    <property type="entry name" value="BRCT_dom_sf"/>
</dbReference>
<proteinExistence type="inferred from homology"/>
<dbReference type="eggNOG" id="COG2310">
    <property type="taxonomic scope" value="Bacteria"/>
</dbReference>
<dbReference type="Gene3D" id="3.40.50.10190">
    <property type="entry name" value="BRCT domain"/>
    <property type="match status" value="1"/>
</dbReference>
<dbReference type="CDD" id="cd06974">
    <property type="entry name" value="TerD_like"/>
    <property type="match status" value="1"/>
</dbReference>
<dbReference type="eggNOG" id="COG0847">
    <property type="taxonomic scope" value="Bacteria"/>
</dbReference>
<dbReference type="EMBL" id="BAFC01000070">
    <property type="protein sequence ID" value="GAB39527.1"/>
    <property type="molecule type" value="Genomic_DNA"/>
</dbReference>
<dbReference type="InterPro" id="IPR001357">
    <property type="entry name" value="BRCT_dom"/>
</dbReference>
<protein>
    <submittedName>
        <fullName evidence="3">Putative exonuclease</fullName>
    </submittedName>
</protein>
<dbReference type="GO" id="GO:0004527">
    <property type="term" value="F:exonuclease activity"/>
    <property type="evidence" value="ECO:0007669"/>
    <property type="project" value="UniProtKB-KW"/>
</dbReference>
<gene>
    <name evidence="3" type="ORF">GOSPT_070_00150</name>
</gene>
<dbReference type="Gene3D" id="2.60.60.30">
    <property type="entry name" value="sav2460 like domains"/>
    <property type="match status" value="1"/>
</dbReference>
<evidence type="ECO:0000256" key="1">
    <source>
        <dbReference type="ARBA" id="ARBA00008775"/>
    </source>
</evidence>
<keyword evidence="3" id="KW-0269">Exonuclease</keyword>
<dbReference type="PANTHER" id="PTHR32097:SF4">
    <property type="entry name" value="GENERAL STRESS PROTEIN 16U"/>
    <property type="match status" value="1"/>
</dbReference>
<reference evidence="3 4" key="1">
    <citation type="submission" date="2012-02" db="EMBL/GenBank/DDBJ databases">
        <title>Whole genome shotgun sequence of Gordonia sputi NBRC 100414.</title>
        <authorList>
            <person name="Yoshida I."/>
            <person name="Hosoyama A."/>
            <person name="Tsuchikane K."/>
            <person name="Katsumata H."/>
            <person name="Yamazaki S."/>
            <person name="Fujita N."/>
        </authorList>
    </citation>
    <scope>NUCLEOTIDE SEQUENCE [LARGE SCALE GENOMIC DNA]</scope>
    <source>
        <strain evidence="3 4">NBRC 100414</strain>
    </source>
</reference>
<dbReference type="AlphaFoldDB" id="H5U1B9"/>
<evidence type="ECO:0000313" key="3">
    <source>
        <dbReference type="EMBL" id="GAB39527.1"/>
    </source>
</evidence>
<dbReference type="Pfam" id="PF00533">
    <property type="entry name" value="BRCT"/>
    <property type="match status" value="1"/>
</dbReference>